<proteinExistence type="predicted"/>
<evidence type="ECO:0000313" key="2">
    <source>
        <dbReference type="Proteomes" id="UP001281147"/>
    </source>
</evidence>
<accession>A0ACC3NXS3</accession>
<organism evidence="1 2">
    <name type="scientific">Vermiconidia calcicola</name>
    <dbReference type="NCBI Taxonomy" id="1690605"/>
    <lineage>
        <taxon>Eukaryota</taxon>
        <taxon>Fungi</taxon>
        <taxon>Dikarya</taxon>
        <taxon>Ascomycota</taxon>
        <taxon>Pezizomycotina</taxon>
        <taxon>Dothideomycetes</taxon>
        <taxon>Dothideomycetidae</taxon>
        <taxon>Mycosphaerellales</taxon>
        <taxon>Extremaceae</taxon>
        <taxon>Vermiconidia</taxon>
    </lineage>
</organism>
<gene>
    <name evidence="1" type="ORF">LTR37_000909</name>
</gene>
<comment type="caution">
    <text evidence="1">The sequence shown here is derived from an EMBL/GenBank/DDBJ whole genome shotgun (WGS) entry which is preliminary data.</text>
</comment>
<dbReference type="Proteomes" id="UP001281147">
    <property type="component" value="Unassembled WGS sequence"/>
</dbReference>
<evidence type="ECO:0000313" key="1">
    <source>
        <dbReference type="EMBL" id="KAK3724861.1"/>
    </source>
</evidence>
<keyword evidence="2" id="KW-1185">Reference proteome</keyword>
<protein>
    <submittedName>
        <fullName evidence="1">Uncharacterized protein</fullName>
    </submittedName>
</protein>
<name>A0ACC3NXS3_9PEZI</name>
<dbReference type="EMBL" id="JAUTXU010000004">
    <property type="protein sequence ID" value="KAK3724861.1"/>
    <property type="molecule type" value="Genomic_DNA"/>
</dbReference>
<sequence>MIAPPDMEDAKTETFRLLDLPPELWSQVVKMAVERENYMFSSKDRKQVQQPGITKACKLLRTETLAHSYSHNSFTFRDNNAELAALVAWLKAIGAWNRTRVKNLSIVSIFDDFEEFSQDCYPGLIKVRSSQILDAGHLFAPKRRKYWVEVSKPEESEGSQDYRLREVDLSAAVAWDLGVVEEIGVRGCLKRKRRLLCH</sequence>
<reference evidence="1" key="1">
    <citation type="submission" date="2023-07" db="EMBL/GenBank/DDBJ databases">
        <title>Black Yeasts Isolated from many extreme environments.</title>
        <authorList>
            <person name="Coleine C."/>
            <person name="Stajich J.E."/>
            <person name="Selbmann L."/>
        </authorList>
    </citation>
    <scope>NUCLEOTIDE SEQUENCE</scope>
    <source>
        <strain evidence="1">CCFEE 5714</strain>
    </source>
</reference>